<proteinExistence type="inferred from homology"/>
<dbReference type="Pfam" id="PF01008">
    <property type="entry name" value="IF-2B"/>
    <property type="match status" value="1"/>
</dbReference>
<feature type="binding site" evidence="2">
    <location>
        <begin position="247"/>
        <end position="248"/>
    </location>
    <ligand>
        <name>substrate</name>
    </ligand>
</feature>
<sequence>MEIRTVEWADGVVRLIDQRRLPHSLAYIECRTGAEVADAIQNLSVRGAPAIGVAAAMGMVLSIWYLDTDDRAALQQQFRCDRALVEAARPTAINLRWALDRMEGVFTEAAALGREGVRHALLEEAKAIAAEDLAQCRTIGEYGARLIGGTAKVMTYCNAGALATAGWGTALGVIRSAREKGKQIHVFVPETRPVLQGARLTAWELVKEGIGATLICDGAAAHIMRQERIDCVIVGADRIARNGDVANKIGTYGLAISARRHGIPFYVAAPVSTFDLSIGSGAEIPIEERGPEEVREIAGHAIAPADMPVRNPAFDVTPAELVSAIVTERGIIEEPVGQNLPGIVAEP</sequence>
<dbReference type="EC" id="5.3.1.23" evidence="2"/>
<organism evidence="3 4">
    <name type="scientific">candidate division TA06 bacterium DG_24</name>
    <dbReference type="NCBI Taxonomy" id="1703770"/>
    <lineage>
        <taxon>Bacteria</taxon>
        <taxon>Bacteria division TA06</taxon>
    </lineage>
</organism>
<dbReference type="NCBIfam" id="NF004326">
    <property type="entry name" value="PRK05720.1"/>
    <property type="match status" value="1"/>
</dbReference>
<evidence type="ECO:0000256" key="1">
    <source>
        <dbReference type="ARBA" id="ARBA00023235"/>
    </source>
</evidence>
<dbReference type="PATRIC" id="fig|1703770.3.peg.240"/>
<name>A0A0S7WVV8_UNCT6</name>
<comment type="caution">
    <text evidence="3">The sequence shown here is derived from an EMBL/GenBank/DDBJ whole genome shotgun (WGS) entry which is preliminary data.</text>
</comment>
<gene>
    <name evidence="2" type="primary">mtnA</name>
    <name evidence="3" type="ORF">AMJ39_00840</name>
</gene>
<comment type="function">
    <text evidence="2">Catalyzes the interconversion of methylthioribose-1-phosphate (MTR-1-P) into methylthioribulose-1-phosphate (MTRu-1-P).</text>
</comment>
<dbReference type="InterPro" id="IPR000649">
    <property type="entry name" value="IF-2B-related"/>
</dbReference>
<keyword evidence="1 2" id="KW-0413">Isomerase</keyword>
<keyword evidence="2" id="KW-0486">Methionine biosynthesis</keyword>
<reference evidence="3 4" key="1">
    <citation type="journal article" date="2015" name="Microbiome">
        <title>Genomic resolution of linkages in carbon, nitrogen, and sulfur cycling among widespread estuary sediment bacteria.</title>
        <authorList>
            <person name="Baker B.J."/>
            <person name="Lazar C.S."/>
            <person name="Teske A.P."/>
            <person name="Dick G.J."/>
        </authorList>
    </citation>
    <scope>NUCLEOTIDE SEQUENCE [LARGE SCALE GENOMIC DNA]</scope>
    <source>
        <strain evidence="3">DG_24</strain>
    </source>
</reference>
<feature type="binding site" evidence="2">
    <location>
        <position position="196"/>
    </location>
    <ligand>
        <name>substrate</name>
    </ligand>
</feature>
<dbReference type="NCBIfam" id="TIGR00524">
    <property type="entry name" value="eIF-2B_rel"/>
    <property type="match status" value="1"/>
</dbReference>
<dbReference type="AlphaFoldDB" id="A0A0S7WVV8"/>
<dbReference type="GO" id="GO:0046523">
    <property type="term" value="F:S-methyl-5-thioribose-1-phosphate isomerase activity"/>
    <property type="evidence" value="ECO:0007669"/>
    <property type="project" value="UniProtKB-UniRule"/>
</dbReference>
<dbReference type="Gene3D" id="3.40.50.10470">
    <property type="entry name" value="Translation initiation factor eif-2b, domain 2"/>
    <property type="match status" value="1"/>
</dbReference>
<dbReference type="UniPathway" id="UPA00904">
    <property type="reaction ID" value="UER00874"/>
</dbReference>
<dbReference type="PANTHER" id="PTHR43475">
    <property type="entry name" value="METHYLTHIORIBOSE-1-PHOSPHATE ISOMERASE"/>
    <property type="match status" value="1"/>
</dbReference>
<comment type="pathway">
    <text evidence="2">Amino-acid biosynthesis; L-methionine biosynthesis via salvage pathway; L-methionine from S-methyl-5-thio-alpha-D-ribose 1-phosphate: step 1/6.</text>
</comment>
<dbReference type="Proteomes" id="UP000052008">
    <property type="component" value="Unassembled WGS sequence"/>
</dbReference>
<accession>A0A0S7WVV8</accession>
<dbReference type="GO" id="GO:0019509">
    <property type="term" value="P:L-methionine salvage from methylthioadenosine"/>
    <property type="evidence" value="ECO:0007669"/>
    <property type="project" value="UniProtKB-UniRule"/>
</dbReference>
<dbReference type="Gene3D" id="1.20.120.420">
    <property type="entry name" value="translation initiation factor eif-2b, domain 1"/>
    <property type="match status" value="1"/>
</dbReference>
<dbReference type="InterPro" id="IPR027363">
    <property type="entry name" value="M1Pi_N"/>
</dbReference>
<dbReference type="FunFam" id="3.40.50.10470:FF:000006">
    <property type="entry name" value="Methylthioribose-1-phosphate isomerase"/>
    <property type="match status" value="1"/>
</dbReference>
<dbReference type="FunFam" id="1.20.120.420:FF:000003">
    <property type="entry name" value="Methylthioribose-1-phosphate isomerase"/>
    <property type="match status" value="1"/>
</dbReference>
<dbReference type="EMBL" id="LIZS01000004">
    <property type="protein sequence ID" value="KPJ54320.1"/>
    <property type="molecule type" value="Genomic_DNA"/>
</dbReference>
<dbReference type="SUPFAM" id="SSF100950">
    <property type="entry name" value="NagB/RpiA/CoA transferase-like"/>
    <property type="match status" value="1"/>
</dbReference>
<dbReference type="HAMAP" id="MF_01678">
    <property type="entry name" value="Salvage_MtnA"/>
    <property type="match status" value="1"/>
</dbReference>
<dbReference type="NCBIfam" id="TIGR00512">
    <property type="entry name" value="salvage_mtnA"/>
    <property type="match status" value="1"/>
</dbReference>
<protein>
    <recommendedName>
        <fullName evidence="2">Methylthioribose-1-phosphate isomerase</fullName>
        <shortName evidence="2">M1Pi</shortName>
        <shortName evidence="2">MTR-1-P isomerase</shortName>
        <ecNumber evidence="2">5.3.1.23</ecNumber>
    </recommendedName>
    <alternativeName>
        <fullName evidence="2">S-methyl-5-thioribose-1-phosphate isomerase</fullName>
    </alternativeName>
</protein>
<feature type="binding site" evidence="2">
    <location>
        <begin position="46"/>
        <end position="48"/>
    </location>
    <ligand>
        <name>substrate</name>
    </ligand>
</feature>
<dbReference type="STRING" id="1703770.AMJ39_00840"/>
<feature type="binding site" evidence="2">
    <location>
        <position position="89"/>
    </location>
    <ligand>
        <name>substrate</name>
    </ligand>
</feature>
<evidence type="ECO:0000256" key="2">
    <source>
        <dbReference type="HAMAP-Rule" id="MF_01678"/>
    </source>
</evidence>
<evidence type="ECO:0000313" key="3">
    <source>
        <dbReference type="EMBL" id="KPJ54320.1"/>
    </source>
</evidence>
<dbReference type="InterPro" id="IPR037171">
    <property type="entry name" value="NagB/RpiA_transferase-like"/>
</dbReference>
<evidence type="ECO:0000313" key="4">
    <source>
        <dbReference type="Proteomes" id="UP000052008"/>
    </source>
</evidence>
<dbReference type="PANTHER" id="PTHR43475:SF1">
    <property type="entry name" value="METHYLTHIORIBOSE-1-PHOSPHATE ISOMERASE"/>
    <property type="match status" value="1"/>
</dbReference>
<comment type="similarity">
    <text evidence="2">Belongs to the EIF-2B alpha/beta/delta subunits family. MtnA subfamily.</text>
</comment>
<comment type="catalytic activity">
    <reaction evidence="2">
        <text>5-(methylsulfanyl)-alpha-D-ribose 1-phosphate = 5-(methylsulfanyl)-D-ribulose 1-phosphate</text>
        <dbReference type="Rhea" id="RHEA:19989"/>
        <dbReference type="ChEBI" id="CHEBI:58533"/>
        <dbReference type="ChEBI" id="CHEBI:58548"/>
        <dbReference type="EC" id="5.3.1.23"/>
    </reaction>
</comment>
<dbReference type="InterPro" id="IPR042529">
    <property type="entry name" value="IF_2B-like_C"/>
</dbReference>
<keyword evidence="2" id="KW-0028">Amino-acid biosynthesis</keyword>
<feature type="site" description="Transition state stabilizer" evidence="2">
    <location>
        <position position="157"/>
    </location>
</feature>
<dbReference type="InterPro" id="IPR005251">
    <property type="entry name" value="IF-M1Pi"/>
</dbReference>
<dbReference type="InterPro" id="IPR011559">
    <property type="entry name" value="Initiation_fac_2B_a/b/d"/>
</dbReference>
<feature type="active site" description="Proton donor" evidence="2">
    <location>
        <position position="237"/>
    </location>
</feature>